<keyword evidence="2 5" id="KW-0489">Methyltransferase</keyword>
<evidence type="ECO:0000313" key="5">
    <source>
        <dbReference type="EMBL" id="QPV65106.1"/>
    </source>
</evidence>
<dbReference type="EMBL" id="CP065856">
    <property type="protein sequence ID" value="QPV65106.1"/>
    <property type="molecule type" value="Genomic_DNA"/>
</dbReference>
<evidence type="ECO:0000256" key="2">
    <source>
        <dbReference type="ARBA" id="ARBA00022603"/>
    </source>
</evidence>
<dbReference type="InterPro" id="IPR050390">
    <property type="entry name" value="C5-Methyltransferase"/>
</dbReference>
<dbReference type="InterPro" id="IPR029063">
    <property type="entry name" value="SAM-dependent_MTases_sf"/>
</dbReference>
<keyword evidence="3 5" id="KW-0808">Transferase</keyword>
<accession>A0A7U3WBW1</accession>
<dbReference type="KEGG" id="hlt:I7X12_12450"/>
<evidence type="ECO:0000256" key="3">
    <source>
        <dbReference type="ARBA" id="ARBA00022679"/>
    </source>
</evidence>
<dbReference type="InterPro" id="IPR031303">
    <property type="entry name" value="C5_meth_CS"/>
</dbReference>
<dbReference type="GO" id="GO:0044027">
    <property type="term" value="P:negative regulation of gene expression via chromosomal CpG island methylation"/>
    <property type="evidence" value="ECO:0007669"/>
    <property type="project" value="TreeGrafter"/>
</dbReference>
<dbReference type="Gene3D" id="3.40.50.150">
    <property type="entry name" value="Vaccinia Virus protein VP39"/>
    <property type="match status" value="1"/>
</dbReference>
<dbReference type="PANTHER" id="PTHR10629:SF52">
    <property type="entry name" value="DNA (CYTOSINE-5)-METHYLTRANSFERASE 1"/>
    <property type="match status" value="1"/>
</dbReference>
<dbReference type="EC" id="2.1.1.37" evidence="1"/>
<dbReference type="GO" id="GO:0032259">
    <property type="term" value="P:methylation"/>
    <property type="evidence" value="ECO:0007669"/>
    <property type="project" value="UniProtKB-KW"/>
</dbReference>
<dbReference type="PROSITE" id="PS51679">
    <property type="entry name" value="SAM_MT_C5"/>
    <property type="match status" value="1"/>
</dbReference>
<dbReference type="PROSITE" id="PS00095">
    <property type="entry name" value="C5_MTASE_2"/>
    <property type="match status" value="1"/>
</dbReference>
<dbReference type="SUPFAM" id="SSF53335">
    <property type="entry name" value="S-adenosyl-L-methionine-dependent methyltransferases"/>
    <property type="match status" value="1"/>
</dbReference>
<gene>
    <name evidence="5" type="ORF">I7X12_12450</name>
</gene>
<dbReference type="REBASE" id="486760">
    <property type="entry name" value="M2.HliYGH94ORF12435P"/>
</dbReference>
<proteinExistence type="predicted"/>
<dbReference type="GO" id="GO:0003677">
    <property type="term" value="F:DNA binding"/>
    <property type="evidence" value="ECO:0007669"/>
    <property type="project" value="TreeGrafter"/>
</dbReference>
<organism evidence="5 6">
    <name type="scientific">Halosimplex litoreum</name>
    <dbReference type="NCBI Taxonomy" id="1198301"/>
    <lineage>
        <taxon>Archaea</taxon>
        <taxon>Methanobacteriati</taxon>
        <taxon>Methanobacteriota</taxon>
        <taxon>Stenosarchaea group</taxon>
        <taxon>Halobacteria</taxon>
        <taxon>Halobacteriales</taxon>
        <taxon>Haloarculaceae</taxon>
        <taxon>Halosimplex</taxon>
    </lineage>
</organism>
<dbReference type="Proteomes" id="UP000595001">
    <property type="component" value="Chromosome"/>
</dbReference>
<evidence type="ECO:0000313" key="6">
    <source>
        <dbReference type="Proteomes" id="UP000595001"/>
    </source>
</evidence>
<keyword evidence="6" id="KW-1185">Reference proteome</keyword>
<protein>
    <recommendedName>
        <fullName evidence="1">DNA (cytosine-5-)-methyltransferase</fullName>
        <ecNumber evidence="1">2.1.1.37</ecNumber>
    </recommendedName>
</protein>
<dbReference type="GO" id="GO:0003886">
    <property type="term" value="F:DNA (cytosine-5-)-methyltransferase activity"/>
    <property type="evidence" value="ECO:0007669"/>
    <property type="project" value="UniProtKB-EC"/>
</dbReference>
<dbReference type="PRINTS" id="PR00105">
    <property type="entry name" value="C5METTRFRASE"/>
</dbReference>
<sequence>MHVSAVDLFCGAGGMTNGLEAAGITVEAGLDVDPDCEFPYEHNNDAEFVEYDIGELARDEPEKVGEYLNSQADATLVAGCAPCQPFSPLTHGSDSSEHEKYGMLDAFLEIVRHVEPDFVAMENVYEVRNTDVYEDFVDGLDELGYNLNPEEDRRVYCPEYDIPQTRRRWIVLASREGRIDLGDPINSHPDNYPSVRDYIDDLPQLRAGERSGEDWLHSARDLSETNLERIRESRPGGTWRDWPERLQLDCHKKASGQTYESVYGRMKPTDPAPTITTQFYNLGSGRFGHYDTEQNRALSLREGALLQTFPKDYRFTEDIDEVKIRKIGRLIGNAVPPKLGEVVGNRIQEFLEWSDRQATVTDF</sequence>
<evidence type="ECO:0000256" key="1">
    <source>
        <dbReference type="ARBA" id="ARBA00011975"/>
    </source>
</evidence>
<reference evidence="5 6" key="1">
    <citation type="submission" date="2020-12" db="EMBL/GenBank/DDBJ databases">
        <title>Halosimplex halophilum sp. nov. and Halosimplex salinum sp. nov., two new members of the genus Halosimplex.</title>
        <authorList>
            <person name="Cui H.L."/>
        </authorList>
    </citation>
    <scope>NUCLEOTIDE SEQUENCE [LARGE SCALE GENOMIC DNA]</scope>
    <source>
        <strain evidence="5 6">YGH94</strain>
    </source>
</reference>
<dbReference type="PANTHER" id="PTHR10629">
    <property type="entry name" value="CYTOSINE-SPECIFIC METHYLTRANSFERASE"/>
    <property type="match status" value="1"/>
</dbReference>
<dbReference type="AlphaFoldDB" id="A0A7U3WBW1"/>
<name>A0A7U3WBW1_9EURY</name>
<dbReference type="InterPro" id="IPR001525">
    <property type="entry name" value="C5_MeTfrase"/>
</dbReference>
<evidence type="ECO:0000256" key="4">
    <source>
        <dbReference type="ARBA" id="ARBA00022691"/>
    </source>
</evidence>
<dbReference type="Pfam" id="PF00145">
    <property type="entry name" value="DNA_methylase"/>
    <property type="match status" value="1"/>
</dbReference>
<keyword evidence="4" id="KW-0949">S-adenosyl-L-methionine</keyword>
<dbReference type="OrthoDB" id="5033at2157"/>
<dbReference type="Gene3D" id="3.90.120.10">
    <property type="entry name" value="DNA Methylase, subunit A, domain 2"/>
    <property type="match status" value="1"/>
</dbReference>